<dbReference type="AlphaFoldDB" id="A0AAF0CCC1"/>
<feature type="repeat" description="ANK" evidence="3">
    <location>
        <begin position="102"/>
        <end position="134"/>
    </location>
</feature>
<evidence type="ECO:0000256" key="1">
    <source>
        <dbReference type="ARBA" id="ARBA00022737"/>
    </source>
</evidence>
<evidence type="ECO:0000256" key="2">
    <source>
        <dbReference type="ARBA" id="ARBA00023043"/>
    </source>
</evidence>
<dbReference type="Pfam" id="PF12796">
    <property type="entry name" value="Ank_2"/>
    <property type="match status" value="1"/>
</dbReference>
<name>A0AAF0CCC1_9PROT</name>
<dbReference type="Proteomes" id="UP001214043">
    <property type="component" value="Chromosome"/>
</dbReference>
<dbReference type="SUPFAM" id="SSF48403">
    <property type="entry name" value="Ankyrin repeat"/>
    <property type="match status" value="1"/>
</dbReference>
<sequence>MGEIHTAAYNGWADEVSLLLNSGVSAQSPDEKGFTPLHWAAMRASVTDQTEVISSLIAAGADPDALSAEGYSTPLVFAVESGNIGAVKLLITLGAKTDLTVDNVTALMIAARNGNKEIVKLLVGFGAEVSKKCESFTAADYAFHGGHNEIAEFLIGKAKSEQP</sequence>
<dbReference type="PROSITE" id="PS50297">
    <property type="entry name" value="ANK_REP_REGION"/>
    <property type="match status" value="2"/>
</dbReference>
<evidence type="ECO:0000313" key="5">
    <source>
        <dbReference type="Proteomes" id="UP001214043"/>
    </source>
</evidence>
<feature type="repeat" description="ANK" evidence="3">
    <location>
        <begin position="70"/>
        <end position="102"/>
    </location>
</feature>
<reference evidence="4" key="1">
    <citation type="submission" date="2023-02" db="EMBL/GenBank/DDBJ databases">
        <title>Genome sequence of Hyphococcus flavus.</title>
        <authorList>
            <person name="Rong J.-C."/>
            <person name="Zhao Q."/>
            <person name="Yi M."/>
            <person name="Wu J.-Y."/>
        </authorList>
    </citation>
    <scope>NUCLEOTIDE SEQUENCE</scope>
    <source>
        <strain evidence="4">MCCC 1K03223</strain>
    </source>
</reference>
<feature type="repeat" description="ANK" evidence="3">
    <location>
        <begin position="32"/>
        <end position="68"/>
    </location>
</feature>
<dbReference type="InterPro" id="IPR036770">
    <property type="entry name" value="Ankyrin_rpt-contain_sf"/>
</dbReference>
<evidence type="ECO:0000256" key="3">
    <source>
        <dbReference type="PROSITE-ProRule" id="PRU00023"/>
    </source>
</evidence>
<dbReference type="KEGG" id="hfl:PUV54_07960"/>
<protein>
    <submittedName>
        <fullName evidence="4">Ankyrin repeat domain-containing protein</fullName>
    </submittedName>
</protein>
<dbReference type="Gene3D" id="1.25.40.20">
    <property type="entry name" value="Ankyrin repeat-containing domain"/>
    <property type="match status" value="1"/>
</dbReference>
<proteinExistence type="predicted"/>
<dbReference type="PROSITE" id="PS50088">
    <property type="entry name" value="ANK_REPEAT"/>
    <property type="match status" value="3"/>
</dbReference>
<dbReference type="SMART" id="SM00248">
    <property type="entry name" value="ANK"/>
    <property type="match status" value="4"/>
</dbReference>
<keyword evidence="1" id="KW-0677">Repeat</keyword>
<keyword evidence="5" id="KW-1185">Reference proteome</keyword>
<keyword evidence="2 3" id="KW-0040">ANK repeat</keyword>
<dbReference type="InterPro" id="IPR050776">
    <property type="entry name" value="Ank_Repeat/CDKN_Inhibitor"/>
</dbReference>
<dbReference type="InterPro" id="IPR002110">
    <property type="entry name" value="Ankyrin_rpt"/>
</dbReference>
<gene>
    <name evidence="4" type="ORF">PUV54_07960</name>
</gene>
<organism evidence="4 5">
    <name type="scientific">Hyphococcus flavus</name>
    <dbReference type="NCBI Taxonomy" id="1866326"/>
    <lineage>
        <taxon>Bacteria</taxon>
        <taxon>Pseudomonadati</taxon>
        <taxon>Pseudomonadota</taxon>
        <taxon>Alphaproteobacteria</taxon>
        <taxon>Parvularculales</taxon>
        <taxon>Parvularculaceae</taxon>
        <taxon>Hyphococcus</taxon>
    </lineage>
</organism>
<dbReference type="EMBL" id="CP118166">
    <property type="protein sequence ID" value="WDI33130.1"/>
    <property type="molecule type" value="Genomic_DNA"/>
</dbReference>
<evidence type="ECO:0000313" key="4">
    <source>
        <dbReference type="EMBL" id="WDI33130.1"/>
    </source>
</evidence>
<dbReference type="RefSeq" id="WP_274495094.1">
    <property type="nucleotide sequence ID" value="NZ_CP118166.1"/>
</dbReference>
<dbReference type="PANTHER" id="PTHR24201">
    <property type="entry name" value="ANK_REP_REGION DOMAIN-CONTAINING PROTEIN"/>
    <property type="match status" value="1"/>
</dbReference>
<accession>A0AAF0CCC1</accession>